<evidence type="ECO:0000259" key="15">
    <source>
        <dbReference type="Pfam" id="PF07715"/>
    </source>
</evidence>
<feature type="domain" description="TonB-dependent receptor-like beta-barrel" evidence="14">
    <location>
        <begin position="272"/>
        <end position="661"/>
    </location>
</feature>
<evidence type="ECO:0000256" key="4">
    <source>
        <dbReference type="ARBA" id="ARBA00022496"/>
    </source>
</evidence>
<keyword evidence="3 11" id="KW-1134">Transmembrane beta strand</keyword>
<evidence type="ECO:0000256" key="2">
    <source>
        <dbReference type="ARBA" id="ARBA00022448"/>
    </source>
</evidence>
<feature type="signal peptide" evidence="13">
    <location>
        <begin position="1"/>
        <end position="24"/>
    </location>
</feature>
<evidence type="ECO:0000256" key="13">
    <source>
        <dbReference type="SAM" id="SignalP"/>
    </source>
</evidence>
<reference evidence="16" key="1">
    <citation type="journal article" date="2002" name="Appl. Environ. Microbiol.">
        <title>Nucleotide sequence and genetic structure of a novel carbaryl hydrolase gene (cehA) from Rhizobium sp. strain AC100.</title>
        <authorList>
            <person name="Hashimoto M."/>
            <person name="Fukui M."/>
            <person name="Hayano K."/>
            <person name="Hayatsu M."/>
        </authorList>
    </citation>
    <scope>NUCLEOTIDE SEQUENCE</scope>
    <source>
        <strain evidence="16">AC100</strain>
        <plasmid evidence="16">pAC200</plasmid>
    </source>
</reference>
<dbReference type="GO" id="GO:0006826">
    <property type="term" value="P:iron ion transport"/>
    <property type="evidence" value="ECO:0007669"/>
    <property type="project" value="UniProtKB-KW"/>
</dbReference>
<dbReference type="GO" id="GO:0009279">
    <property type="term" value="C:cell outer membrane"/>
    <property type="evidence" value="ECO:0007669"/>
    <property type="project" value="UniProtKB-SubCell"/>
</dbReference>
<evidence type="ECO:0000256" key="10">
    <source>
        <dbReference type="ARBA" id="ARBA00023237"/>
    </source>
</evidence>
<dbReference type="Pfam" id="PF07715">
    <property type="entry name" value="Plug"/>
    <property type="match status" value="1"/>
</dbReference>
<keyword evidence="6" id="KW-0408">Iron</keyword>
<dbReference type="EMBL" id="AB069723">
    <property type="protein sequence ID" value="BAB85627.1"/>
    <property type="molecule type" value="Genomic_DNA"/>
</dbReference>
<keyword evidence="13" id="KW-0732">Signal</keyword>
<keyword evidence="5 11" id="KW-0812">Transmembrane</keyword>
<accession>Q8RR60</accession>
<comment type="similarity">
    <text evidence="11 12">Belongs to the TonB-dependent receptor family.</text>
</comment>
<proteinExistence type="inferred from homology"/>
<evidence type="ECO:0000256" key="8">
    <source>
        <dbReference type="ARBA" id="ARBA00023077"/>
    </source>
</evidence>
<dbReference type="InterPro" id="IPR000531">
    <property type="entry name" value="Beta-barrel_TonB"/>
</dbReference>
<evidence type="ECO:0000313" key="16">
    <source>
        <dbReference type="EMBL" id="BAB85627.1"/>
    </source>
</evidence>
<feature type="domain" description="TonB-dependent receptor plug" evidence="15">
    <location>
        <begin position="56"/>
        <end position="162"/>
    </location>
</feature>
<evidence type="ECO:0000256" key="1">
    <source>
        <dbReference type="ARBA" id="ARBA00004571"/>
    </source>
</evidence>
<dbReference type="SUPFAM" id="SSF56935">
    <property type="entry name" value="Porins"/>
    <property type="match status" value="1"/>
</dbReference>
<dbReference type="InterPro" id="IPR039426">
    <property type="entry name" value="TonB-dep_rcpt-like"/>
</dbReference>
<keyword evidence="9 11" id="KW-0472">Membrane</keyword>
<dbReference type="PANTHER" id="PTHR32552:SF81">
    <property type="entry name" value="TONB-DEPENDENT OUTER MEMBRANE RECEPTOR"/>
    <property type="match status" value="1"/>
</dbReference>
<dbReference type="Pfam" id="PF00593">
    <property type="entry name" value="TonB_dep_Rec_b-barrel"/>
    <property type="match status" value="1"/>
</dbReference>
<dbReference type="AlphaFoldDB" id="Q8RR60"/>
<feature type="chain" id="PRO_5004312741" evidence="13">
    <location>
        <begin position="25"/>
        <end position="663"/>
    </location>
</feature>
<sequence>MRSYLLISASIILPGLASPSVAQALSGNAETASSISDADGDSAEIVVTASRRSDSVKNTPIAVTAIGGDALRENQIANLADLASSTPNIQISTSFNNANIAIRGVGNSQFAAGSDAGVAVHSDGVYLGQSVLALATMNDVERVEILRGPQGTLFGRNATGGAINIIPKRPTEDLHYGVEASFGLDPAMVRSSAYVSGSVVEGLRGRLSLSQNYNKGYTKNLVASSGSSAVPSRLDDADSASIRAQLEAGTGAFVTRLSLEYMKDKGAGPSIWLTGTPSGVLPPVVANTPLGNLDKRQVYNNYGYKNNEAKFATLISTLDIGQGQIKATASYGETRIETLTDGDGTAVDHTSTYALNNAKQTFGELIYASDPARPLGLILGANYFHERSSQAFSIPISTLPPPLDVLGPVVYDAGASSLKSTSYAAFGQAQYKISDAFRVFAGLRYSRDRKAIENYSNFGVSPAAGRESWSRTTYELGASLKVNANVTGYAKYGTGYKGGGYSAAANAIAFNPETNTNMEIGLKGNYLGGALQANLAGFHMKYKNLQVNQAVGAVVLVTNAARATINGFEAELKIRPVQAFRVDLNASWLDARFDDFFSRDDSRPTFLPDTKIINGIPVQGIDLEDNRLPTAPKYAVSAGAYYDISIDSGLVTVGGRYDWKSRC</sequence>
<keyword evidence="8 12" id="KW-0798">TonB box</keyword>
<keyword evidence="7" id="KW-0406">Ion transport</keyword>
<dbReference type="InterPro" id="IPR012910">
    <property type="entry name" value="Plug_dom"/>
</dbReference>
<geneLocation type="plasmid" evidence="16">
    <name>pAC200</name>
</geneLocation>
<dbReference type="Gene3D" id="2.40.170.20">
    <property type="entry name" value="TonB-dependent receptor, beta-barrel domain"/>
    <property type="match status" value="1"/>
</dbReference>
<dbReference type="PROSITE" id="PS52016">
    <property type="entry name" value="TONB_DEPENDENT_REC_3"/>
    <property type="match status" value="1"/>
</dbReference>
<keyword evidence="10 11" id="KW-0998">Cell outer membrane</keyword>
<evidence type="ECO:0000256" key="12">
    <source>
        <dbReference type="RuleBase" id="RU003357"/>
    </source>
</evidence>
<organism evidence="16">
    <name type="scientific">Rhizobium sp. AC100</name>
    <dbReference type="NCBI Taxonomy" id="168685"/>
    <lineage>
        <taxon>Bacteria</taxon>
        <taxon>Pseudomonadati</taxon>
        <taxon>Pseudomonadota</taxon>
        <taxon>Alphaproteobacteria</taxon>
        <taxon>Hyphomicrobiales</taxon>
        <taxon>Rhizobiaceae</taxon>
        <taxon>Rhizobium/Agrobacterium group</taxon>
        <taxon>Rhizobium</taxon>
    </lineage>
</organism>
<evidence type="ECO:0000256" key="5">
    <source>
        <dbReference type="ARBA" id="ARBA00022692"/>
    </source>
</evidence>
<evidence type="ECO:0000256" key="9">
    <source>
        <dbReference type="ARBA" id="ARBA00023136"/>
    </source>
</evidence>
<evidence type="ECO:0000256" key="7">
    <source>
        <dbReference type="ARBA" id="ARBA00023065"/>
    </source>
</evidence>
<keyword evidence="2 11" id="KW-0813">Transport</keyword>
<dbReference type="PANTHER" id="PTHR32552">
    <property type="entry name" value="FERRICHROME IRON RECEPTOR-RELATED"/>
    <property type="match status" value="1"/>
</dbReference>
<keyword evidence="4" id="KW-0410">Iron transport</keyword>
<gene>
    <name evidence="16" type="primary">orfX</name>
</gene>
<dbReference type="InterPro" id="IPR036942">
    <property type="entry name" value="Beta-barrel_TonB_sf"/>
</dbReference>
<keyword evidence="16" id="KW-0614">Plasmid</keyword>
<evidence type="ECO:0000259" key="14">
    <source>
        <dbReference type="Pfam" id="PF00593"/>
    </source>
</evidence>
<evidence type="ECO:0000256" key="3">
    <source>
        <dbReference type="ARBA" id="ARBA00022452"/>
    </source>
</evidence>
<evidence type="ECO:0000256" key="6">
    <source>
        <dbReference type="ARBA" id="ARBA00023004"/>
    </source>
</evidence>
<name>Q8RR60_9HYPH</name>
<evidence type="ECO:0000256" key="11">
    <source>
        <dbReference type="PROSITE-ProRule" id="PRU01360"/>
    </source>
</evidence>
<comment type="subcellular location">
    <subcellularLocation>
        <location evidence="1 11">Cell outer membrane</location>
        <topology evidence="1 11">Multi-pass membrane protein</topology>
    </subcellularLocation>
</comment>
<protein>
    <submittedName>
        <fullName evidence="16">OrfX protein</fullName>
    </submittedName>
</protein>